<feature type="region of interest" description="Disordered" evidence="2">
    <location>
        <begin position="1"/>
        <end position="21"/>
    </location>
</feature>
<dbReference type="WBParaSite" id="ASIM_0000852001-mRNA-1">
    <property type="protein sequence ID" value="ASIM_0000852001-mRNA-1"/>
    <property type="gene ID" value="ASIM_0000852001"/>
</dbReference>
<evidence type="ECO:0000256" key="2">
    <source>
        <dbReference type="SAM" id="MobiDB-lite"/>
    </source>
</evidence>
<dbReference type="InterPro" id="IPR017441">
    <property type="entry name" value="Protein_kinase_ATP_BS"/>
</dbReference>
<dbReference type="AlphaFoldDB" id="A0A0M3JLI9"/>
<evidence type="ECO:0000313" key="4">
    <source>
        <dbReference type="EMBL" id="VDK31230.1"/>
    </source>
</evidence>
<keyword evidence="5" id="KW-1185">Reference proteome</keyword>
<protein>
    <submittedName>
        <fullName evidence="6">Protein kinase domain-containing protein</fullName>
    </submittedName>
</protein>
<feature type="binding site" evidence="1">
    <location>
        <position position="71"/>
    </location>
    <ligand>
        <name>ATP</name>
        <dbReference type="ChEBI" id="CHEBI:30616"/>
    </ligand>
</feature>
<evidence type="ECO:0000256" key="1">
    <source>
        <dbReference type="PROSITE-ProRule" id="PRU10141"/>
    </source>
</evidence>
<dbReference type="SUPFAM" id="SSF56112">
    <property type="entry name" value="Protein kinase-like (PK-like)"/>
    <property type="match status" value="1"/>
</dbReference>
<dbReference type="GO" id="GO:0005524">
    <property type="term" value="F:ATP binding"/>
    <property type="evidence" value="ECO:0007669"/>
    <property type="project" value="UniProtKB-UniRule"/>
</dbReference>
<gene>
    <name evidence="4" type="ORF">ASIM_LOCUS8274</name>
</gene>
<reference evidence="4 5" key="2">
    <citation type="submission" date="2018-11" db="EMBL/GenBank/DDBJ databases">
        <authorList>
            <consortium name="Pathogen Informatics"/>
        </authorList>
    </citation>
    <scope>NUCLEOTIDE SEQUENCE [LARGE SCALE GENOMIC DNA]</scope>
</reference>
<dbReference type="InterPro" id="IPR000719">
    <property type="entry name" value="Prot_kinase_dom"/>
</dbReference>
<reference evidence="6" key="1">
    <citation type="submission" date="2017-02" db="UniProtKB">
        <authorList>
            <consortium name="WormBaseParasite"/>
        </authorList>
    </citation>
    <scope>IDENTIFICATION</scope>
</reference>
<dbReference type="Gene3D" id="3.30.200.20">
    <property type="entry name" value="Phosphorylase Kinase, domain 1"/>
    <property type="match status" value="1"/>
</dbReference>
<evidence type="ECO:0000313" key="5">
    <source>
        <dbReference type="Proteomes" id="UP000267096"/>
    </source>
</evidence>
<dbReference type="EMBL" id="UYRR01021999">
    <property type="protein sequence ID" value="VDK31230.1"/>
    <property type="molecule type" value="Genomic_DNA"/>
</dbReference>
<dbReference type="GO" id="GO:0004672">
    <property type="term" value="F:protein kinase activity"/>
    <property type="evidence" value="ECO:0007669"/>
    <property type="project" value="InterPro"/>
</dbReference>
<keyword evidence="1" id="KW-0547">Nucleotide-binding</keyword>
<sequence>MKGKKSAEKSKLPSKMPFGPMSRKKMAPGVIINTDIHKYKILSVLGAGGFGDVYKVQQIDNNQPKGIYALKTETAGPKGRSLNRLKVKPQHLRYIKLLN</sequence>
<evidence type="ECO:0000313" key="6">
    <source>
        <dbReference type="WBParaSite" id="ASIM_0000852001-mRNA-1"/>
    </source>
</evidence>
<dbReference type="InterPro" id="IPR011009">
    <property type="entry name" value="Kinase-like_dom_sf"/>
</dbReference>
<proteinExistence type="predicted"/>
<feature type="compositionally biased region" description="Basic and acidic residues" evidence="2">
    <location>
        <begin position="1"/>
        <end position="11"/>
    </location>
</feature>
<name>A0A0M3JLI9_ANISI</name>
<dbReference type="Proteomes" id="UP000267096">
    <property type="component" value="Unassembled WGS sequence"/>
</dbReference>
<dbReference type="PROSITE" id="PS00107">
    <property type="entry name" value="PROTEIN_KINASE_ATP"/>
    <property type="match status" value="1"/>
</dbReference>
<organism evidence="6">
    <name type="scientific">Anisakis simplex</name>
    <name type="common">Herring worm</name>
    <dbReference type="NCBI Taxonomy" id="6269"/>
    <lineage>
        <taxon>Eukaryota</taxon>
        <taxon>Metazoa</taxon>
        <taxon>Ecdysozoa</taxon>
        <taxon>Nematoda</taxon>
        <taxon>Chromadorea</taxon>
        <taxon>Rhabditida</taxon>
        <taxon>Spirurina</taxon>
        <taxon>Ascaridomorpha</taxon>
        <taxon>Ascaridoidea</taxon>
        <taxon>Anisakidae</taxon>
        <taxon>Anisakis</taxon>
        <taxon>Anisakis simplex complex</taxon>
    </lineage>
</organism>
<evidence type="ECO:0000259" key="3">
    <source>
        <dbReference type="PROSITE" id="PS50011"/>
    </source>
</evidence>
<accession>A0A0M3JLI9</accession>
<feature type="domain" description="Protein kinase" evidence="3">
    <location>
        <begin position="39"/>
        <end position="99"/>
    </location>
</feature>
<dbReference type="PROSITE" id="PS50011">
    <property type="entry name" value="PROTEIN_KINASE_DOM"/>
    <property type="match status" value="1"/>
</dbReference>
<keyword evidence="1" id="KW-0067">ATP-binding</keyword>
<dbReference type="OrthoDB" id="1405469at2759"/>